<keyword evidence="1" id="KW-0805">Transcription regulation</keyword>
<dbReference type="InterPro" id="IPR001387">
    <property type="entry name" value="Cro/C1-type_HTH"/>
</dbReference>
<name>A0A328TZE6_9BACL</name>
<evidence type="ECO:0000313" key="6">
    <source>
        <dbReference type="Proteomes" id="UP000249260"/>
    </source>
</evidence>
<dbReference type="OrthoDB" id="9781521at2"/>
<dbReference type="CDD" id="cd02209">
    <property type="entry name" value="cupin_XRE_C"/>
    <property type="match status" value="1"/>
</dbReference>
<dbReference type="EMBL" id="QLUW01000004">
    <property type="protein sequence ID" value="RAP74531.1"/>
    <property type="molecule type" value="Genomic_DNA"/>
</dbReference>
<keyword evidence="2 5" id="KW-0238">DNA-binding</keyword>
<dbReference type="Gene3D" id="1.10.260.40">
    <property type="entry name" value="lambda repressor-like DNA-binding domains"/>
    <property type="match status" value="1"/>
</dbReference>
<feature type="domain" description="HTH cro/C1-type" evidence="4">
    <location>
        <begin position="12"/>
        <end position="66"/>
    </location>
</feature>
<organism evidence="5 6">
    <name type="scientific">Paenibacillus montanisoli</name>
    <dbReference type="NCBI Taxonomy" id="2081970"/>
    <lineage>
        <taxon>Bacteria</taxon>
        <taxon>Bacillati</taxon>
        <taxon>Bacillota</taxon>
        <taxon>Bacilli</taxon>
        <taxon>Bacillales</taxon>
        <taxon>Paenibacillaceae</taxon>
        <taxon>Paenibacillus</taxon>
    </lineage>
</organism>
<dbReference type="PROSITE" id="PS50943">
    <property type="entry name" value="HTH_CROC1"/>
    <property type="match status" value="1"/>
</dbReference>
<dbReference type="GO" id="GO:0005829">
    <property type="term" value="C:cytosol"/>
    <property type="evidence" value="ECO:0007669"/>
    <property type="project" value="TreeGrafter"/>
</dbReference>
<dbReference type="SUPFAM" id="SSF51182">
    <property type="entry name" value="RmlC-like cupins"/>
    <property type="match status" value="1"/>
</dbReference>
<keyword evidence="6" id="KW-1185">Reference proteome</keyword>
<proteinExistence type="predicted"/>
<accession>A0A328TZE6</accession>
<gene>
    <name evidence="5" type="ORF">DL346_20935</name>
</gene>
<dbReference type="PANTHER" id="PTHR46797:SF23">
    <property type="entry name" value="HTH-TYPE TRANSCRIPTIONAL REGULATOR SUTR"/>
    <property type="match status" value="1"/>
</dbReference>
<dbReference type="PANTHER" id="PTHR46797">
    <property type="entry name" value="HTH-TYPE TRANSCRIPTIONAL REGULATOR"/>
    <property type="match status" value="1"/>
</dbReference>
<dbReference type="SUPFAM" id="SSF47413">
    <property type="entry name" value="lambda repressor-like DNA-binding domains"/>
    <property type="match status" value="1"/>
</dbReference>
<dbReference type="InterPro" id="IPR013096">
    <property type="entry name" value="Cupin_2"/>
</dbReference>
<dbReference type="InterPro" id="IPR010982">
    <property type="entry name" value="Lambda_DNA-bd_dom_sf"/>
</dbReference>
<evidence type="ECO:0000313" key="5">
    <source>
        <dbReference type="EMBL" id="RAP74531.1"/>
    </source>
</evidence>
<comment type="caution">
    <text evidence="5">The sequence shown here is derived from an EMBL/GenBank/DDBJ whole genome shotgun (WGS) entry which is preliminary data.</text>
</comment>
<reference evidence="5 6" key="1">
    <citation type="submission" date="2018-06" db="EMBL/GenBank/DDBJ databases">
        <title>Paenibacillus montanisoli sp. nov., isolated from mountain area soil.</title>
        <authorList>
            <person name="Wu M."/>
        </authorList>
    </citation>
    <scope>NUCLEOTIDE SEQUENCE [LARGE SCALE GENOMIC DNA]</scope>
    <source>
        <strain evidence="5 6">RA17</strain>
    </source>
</reference>
<evidence type="ECO:0000259" key="4">
    <source>
        <dbReference type="PROSITE" id="PS50943"/>
    </source>
</evidence>
<dbReference type="Pfam" id="PF01381">
    <property type="entry name" value="HTH_3"/>
    <property type="match status" value="1"/>
</dbReference>
<dbReference type="Pfam" id="PF07883">
    <property type="entry name" value="Cupin_2"/>
    <property type="match status" value="1"/>
</dbReference>
<evidence type="ECO:0000256" key="2">
    <source>
        <dbReference type="ARBA" id="ARBA00023125"/>
    </source>
</evidence>
<evidence type="ECO:0000256" key="1">
    <source>
        <dbReference type="ARBA" id="ARBA00023015"/>
    </source>
</evidence>
<dbReference type="GO" id="GO:0003677">
    <property type="term" value="F:DNA binding"/>
    <property type="evidence" value="ECO:0007669"/>
    <property type="project" value="UniProtKB-KW"/>
</dbReference>
<dbReference type="GO" id="GO:0003700">
    <property type="term" value="F:DNA-binding transcription factor activity"/>
    <property type="evidence" value="ECO:0007669"/>
    <property type="project" value="TreeGrafter"/>
</dbReference>
<dbReference type="CDD" id="cd00093">
    <property type="entry name" value="HTH_XRE"/>
    <property type="match status" value="1"/>
</dbReference>
<dbReference type="SMART" id="SM00530">
    <property type="entry name" value="HTH_XRE"/>
    <property type="match status" value="1"/>
</dbReference>
<dbReference type="InterPro" id="IPR011051">
    <property type="entry name" value="RmlC_Cupin_sf"/>
</dbReference>
<dbReference type="AlphaFoldDB" id="A0A328TZE6"/>
<dbReference type="InterPro" id="IPR050807">
    <property type="entry name" value="TransReg_Diox_bact_type"/>
</dbReference>
<keyword evidence="3" id="KW-0804">Transcription</keyword>
<dbReference type="Gene3D" id="2.60.120.10">
    <property type="entry name" value="Jelly Rolls"/>
    <property type="match status" value="1"/>
</dbReference>
<evidence type="ECO:0000256" key="3">
    <source>
        <dbReference type="ARBA" id="ARBA00023163"/>
    </source>
</evidence>
<dbReference type="InterPro" id="IPR014710">
    <property type="entry name" value="RmlC-like_jellyroll"/>
</dbReference>
<dbReference type="RefSeq" id="WP_112884320.1">
    <property type="nucleotide sequence ID" value="NZ_QLUW01000004.1"/>
</dbReference>
<sequence length="183" mass="20400">MEQIHIKLGRNLKSIRQTRGLSLDKVAELTGVSKAMLGQIERGETSPTISIIWKIANGLRLSFTTLIEEPPSEVAVITKDELEPLLESGGQYRVYPMFPFEPTKKFEVYSVEMDTGCMHESEAHSPGVEEYILVSTGTLVIEIQNTSYTVGAGSAVRYAADQPHLYRNAGDDIVRYDAIIYYP</sequence>
<protein>
    <submittedName>
        <fullName evidence="5">DNA-binding protein</fullName>
    </submittedName>
</protein>
<dbReference type="Proteomes" id="UP000249260">
    <property type="component" value="Unassembled WGS sequence"/>
</dbReference>